<dbReference type="Pfam" id="PF00928">
    <property type="entry name" value="Adap_comp_sub"/>
    <property type="match status" value="1"/>
</dbReference>
<dbReference type="InterPro" id="IPR028565">
    <property type="entry name" value="MHD"/>
</dbReference>
<dbReference type="GO" id="GO:0005905">
    <property type="term" value="C:clathrin-coated pit"/>
    <property type="evidence" value="ECO:0007669"/>
    <property type="project" value="UniProtKB-KW"/>
</dbReference>
<dbReference type="FunFam" id="3.30.450.60:FF:000002">
    <property type="entry name" value="AP-2 complex subunit mu, putative"/>
    <property type="match status" value="1"/>
</dbReference>
<feature type="domain" description="MHD" evidence="7">
    <location>
        <begin position="167"/>
        <end position="420"/>
    </location>
</feature>
<dbReference type="SUPFAM" id="SSF64356">
    <property type="entry name" value="SNARE-like"/>
    <property type="match status" value="1"/>
</dbReference>
<evidence type="ECO:0000256" key="6">
    <source>
        <dbReference type="PIRNR" id="PIRNR005992"/>
    </source>
</evidence>
<dbReference type="InterPro" id="IPR018240">
    <property type="entry name" value="Clathrin_mu_CS"/>
</dbReference>
<dbReference type="AlphaFoldDB" id="A0A1B6FCG5"/>
<dbReference type="InterPro" id="IPR050431">
    <property type="entry name" value="Adaptor_comp_med_subunit"/>
</dbReference>
<evidence type="ECO:0000256" key="4">
    <source>
        <dbReference type="ARBA" id="ARBA00023136"/>
    </source>
</evidence>
<accession>A0A1B6FCG5</accession>
<protein>
    <recommendedName>
        <fullName evidence="7">MHD domain-containing protein</fullName>
    </recommendedName>
</protein>
<dbReference type="Gene3D" id="2.60.40.1170">
    <property type="entry name" value="Mu homology domain, subdomain B"/>
    <property type="match status" value="2"/>
</dbReference>
<evidence type="ECO:0000256" key="2">
    <source>
        <dbReference type="ARBA" id="ARBA00022448"/>
    </source>
</evidence>
<dbReference type="SUPFAM" id="SSF49447">
    <property type="entry name" value="Second domain of Mu2 adaptin subunit (ap50) of ap2 adaptor"/>
    <property type="match status" value="1"/>
</dbReference>
<keyword evidence="3 6" id="KW-0653">Protein transport</keyword>
<dbReference type="PROSITE" id="PS51072">
    <property type="entry name" value="MHD"/>
    <property type="match status" value="1"/>
</dbReference>
<comment type="similarity">
    <text evidence="6">Belongs to the adaptor complexes medium subunit family.</text>
</comment>
<dbReference type="Pfam" id="PF01217">
    <property type="entry name" value="Clat_adaptor_s"/>
    <property type="match status" value="1"/>
</dbReference>
<dbReference type="InterPro" id="IPR022775">
    <property type="entry name" value="AP_mu_sigma_su"/>
</dbReference>
<dbReference type="PROSITE" id="PS00991">
    <property type="entry name" value="CLAT_ADAPTOR_M_2"/>
    <property type="match status" value="1"/>
</dbReference>
<reference evidence="8" key="1">
    <citation type="submission" date="2015-11" db="EMBL/GenBank/DDBJ databases">
        <title>De novo transcriptome assembly of four potential Pierce s Disease insect vectors from Arizona vineyards.</title>
        <authorList>
            <person name="Tassone E.E."/>
        </authorList>
    </citation>
    <scope>NUCLEOTIDE SEQUENCE</scope>
</reference>
<dbReference type="GO" id="GO:0016192">
    <property type="term" value="P:vesicle-mediated transport"/>
    <property type="evidence" value="ECO:0007669"/>
    <property type="project" value="InterPro"/>
</dbReference>
<comment type="subcellular location">
    <subcellularLocation>
        <location evidence="1">Membrane</location>
        <location evidence="1">Coated pit</location>
        <topology evidence="1">Peripheral membrane protein</topology>
        <orientation evidence="1">Cytoplasmic side</orientation>
    </subcellularLocation>
</comment>
<evidence type="ECO:0000256" key="1">
    <source>
        <dbReference type="ARBA" id="ARBA00004277"/>
    </source>
</evidence>
<dbReference type="InterPro" id="IPR036168">
    <property type="entry name" value="AP2_Mu_C_sf"/>
</dbReference>
<dbReference type="PIRSF" id="PIRSF005992">
    <property type="entry name" value="Clathrin_mu"/>
    <property type="match status" value="1"/>
</dbReference>
<sequence length="429" mass="49124">MSISALYILDLFGKPLISRYYRECPGSGIIGKFVLSLIEKEEDKSLTPVIQVGDTTLAFVKHKDIYVVCTTYGNANISLVFVFLYKIVRVMSDYFNEVVEESVRDNFVLIHELLDEVLDFGFPQTTDSDILMEYITQEGKKQDDKRTVPPAVTNAVSWRSEGIRYKKNELFLDVIESIDLMAHANGTIVSCEIIGSIRLKSQLSGMPELRLGLNDRLRYEKIGFDSERTVDLDEVRFHQCVRLSKFEADRDIAFIPPDGEFELMSYRLNSFSKPPIWVDCVTERYPGKRVQYTVKTSSNFKSHLTAGRVDILIPVPSDVDSPTFKVTTGVVNYIPEANVFSWTIKSFPGCKEFYLIASFGLPSVAEEEPDIMPPIRVRFEIAFWNLSGIHVQYLKVWDKSGYSAMPWVRYCTQDGDYQIRQREIVYGKI</sequence>
<dbReference type="InterPro" id="IPR011012">
    <property type="entry name" value="Longin-like_dom_sf"/>
</dbReference>
<keyword evidence="5" id="KW-0168">Coated pit</keyword>
<evidence type="ECO:0000256" key="3">
    <source>
        <dbReference type="ARBA" id="ARBA00022927"/>
    </source>
</evidence>
<dbReference type="PROSITE" id="PS00990">
    <property type="entry name" value="CLAT_ADAPTOR_M_1"/>
    <property type="match status" value="1"/>
</dbReference>
<dbReference type="GO" id="GO:0030131">
    <property type="term" value="C:clathrin adaptor complex"/>
    <property type="evidence" value="ECO:0007669"/>
    <property type="project" value="UniProtKB-UniRule"/>
</dbReference>
<keyword evidence="4" id="KW-0472">Membrane</keyword>
<evidence type="ECO:0000259" key="7">
    <source>
        <dbReference type="PROSITE" id="PS51072"/>
    </source>
</evidence>
<gene>
    <name evidence="8" type="ORF">g.11002</name>
</gene>
<dbReference type="InterPro" id="IPR001392">
    <property type="entry name" value="Clathrin_mu"/>
</dbReference>
<dbReference type="EMBL" id="GECZ01021898">
    <property type="protein sequence ID" value="JAS47871.1"/>
    <property type="molecule type" value="Transcribed_RNA"/>
</dbReference>
<dbReference type="PRINTS" id="PR00314">
    <property type="entry name" value="CLATHRINADPT"/>
</dbReference>
<proteinExistence type="inferred from homology"/>
<name>A0A1B6FCG5_9HEMI</name>
<evidence type="ECO:0000256" key="5">
    <source>
        <dbReference type="ARBA" id="ARBA00023176"/>
    </source>
</evidence>
<keyword evidence="2 6" id="KW-0813">Transport</keyword>
<dbReference type="PANTHER" id="PTHR10529">
    <property type="entry name" value="AP COMPLEX SUBUNIT MU"/>
    <property type="match status" value="1"/>
</dbReference>
<organism evidence="8">
    <name type="scientific">Cuerna arida</name>
    <dbReference type="NCBI Taxonomy" id="1464854"/>
    <lineage>
        <taxon>Eukaryota</taxon>
        <taxon>Metazoa</taxon>
        <taxon>Ecdysozoa</taxon>
        <taxon>Arthropoda</taxon>
        <taxon>Hexapoda</taxon>
        <taxon>Insecta</taxon>
        <taxon>Pterygota</taxon>
        <taxon>Neoptera</taxon>
        <taxon>Paraneoptera</taxon>
        <taxon>Hemiptera</taxon>
        <taxon>Auchenorrhyncha</taxon>
        <taxon>Membracoidea</taxon>
        <taxon>Cicadellidae</taxon>
        <taxon>Cicadellinae</taxon>
        <taxon>Proconiini</taxon>
        <taxon>Cuerna</taxon>
    </lineage>
</organism>
<evidence type="ECO:0000313" key="8">
    <source>
        <dbReference type="EMBL" id="JAS47871.1"/>
    </source>
</evidence>
<dbReference type="Gene3D" id="3.30.450.60">
    <property type="match status" value="1"/>
</dbReference>
<dbReference type="GO" id="GO:0006886">
    <property type="term" value="P:intracellular protein transport"/>
    <property type="evidence" value="ECO:0007669"/>
    <property type="project" value="UniProtKB-UniRule"/>
</dbReference>